<keyword evidence="2" id="KW-0396">Initiation factor</keyword>
<evidence type="ECO:0000256" key="1">
    <source>
        <dbReference type="SAM" id="MobiDB-lite"/>
    </source>
</evidence>
<protein>
    <submittedName>
        <fullName evidence="2">Eukaryotic translation initiation factor 3subunit L</fullName>
    </submittedName>
</protein>
<accession>A0A5A7P6V2</accession>
<proteinExistence type="predicted"/>
<dbReference type="GO" id="GO:0003743">
    <property type="term" value="F:translation initiation factor activity"/>
    <property type="evidence" value="ECO:0007669"/>
    <property type="project" value="UniProtKB-KW"/>
</dbReference>
<keyword evidence="2" id="KW-0648">Protein biosynthesis</keyword>
<dbReference type="Proteomes" id="UP000325081">
    <property type="component" value="Unassembled WGS sequence"/>
</dbReference>
<evidence type="ECO:0000313" key="3">
    <source>
        <dbReference type="Proteomes" id="UP000325081"/>
    </source>
</evidence>
<dbReference type="AlphaFoldDB" id="A0A5A7P6V2"/>
<name>A0A5A7P6V2_STRAF</name>
<gene>
    <name evidence="2" type="ORF">STAS_04294</name>
</gene>
<comment type="caution">
    <text evidence="2">The sequence shown here is derived from an EMBL/GenBank/DDBJ whole genome shotgun (WGS) entry which is preliminary data.</text>
</comment>
<feature type="region of interest" description="Disordered" evidence="1">
    <location>
        <begin position="54"/>
        <end position="101"/>
    </location>
</feature>
<sequence>MAATYYFDQPIIGDSATGGNDSSYVPDSVKPFVNKEEIGRDDSQIERWTIVCGSLTGGGATRDDRTSDPVTNGRRPSAKRKTSRLADFGRGRPSHVLQPHA</sequence>
<reference evidence="3" key="1">
    <citation type="journal article" date="2019" name="Curr. Biol.">
        <title>Genome Sequence of Striga asiatica Provides Insight into the Evolution of Plant Parasitism.</title>
        <authorList>
            <person name="Yoshida S."/>
            <person name="Kim S."/>
            <person name="Wafula E.K."/>
            <person name="Tanskanen J."/>
            <person name="Kim Y.M."/>
            <person name="Honaas L."/>
            <person name="Yang Z."/>
            <person name="Spallek T."/>
            <person name="Conn C.E."/>
            <person name="Ichihashi Y."/>
            <person name="Cheong K."/>
            <person name="Cui S."/>
            <person name="Der J.P."/>
            <person name="Gundlach H."/>
            <person name="Jiao Y."/>
            <person name="Hori C."/>
            <person name="Ishida J.K."/>
            <person name="Kasahara H."/>
            <person name="Kiba T."/>
            <person name="Kim M.S."/>
            <person name="Koo N."/>
            <person name="Laohavisit A."/>
            <person name="Lee Y.H."/>
            <person name="Lumba S."/>
            <person name="McCourt P."/>
            <person name="Mortimer J.C."/>
            <person name="Mutuku J.M."/>
            <person name="Nomura T."/>
            <person name="Sasaki-Sekimoto Y."/>
            <person name="Seto Y."/>
            <person name="Wang Y."/>
            <person name="Wakatake T."/>
            <person name="Sakakibara H."/>
            <person name="Demura T."/>
            <person name="Yamaguchi S."/>
            <person name="Yoneyama K."/>
            <person name="Manabe R.I."/>
            <person name="Nelson D.C."/>
            <person name="Schulman A.H."/>
            <person name="Timko M.P."/>
            <person name="dePamphilis C.W."/>
            <person name="Choi D."/>
            <person name="Shirasu K."/>
        </authorList>
    </citation>
    <scope>NUCLEOTIDE SEQUENCE [LARGE SCALE GENOMIC DNA]</scope>
    <source>
        <strain evidence="3">cv. UVA1</strain>
    </source>
</reference>
<feature type="region of interest" description="Disordered" evidence="1">
    <location>
        <begin position="1"/>
        <end position="23"/>
    </location>
</feature>
<organism evidence="2 3">
    <name type="scientific">Striga asiatica</name>
    <name type="common">Asiatic witchweed</name>
    <name type="synonym">Buchnera asiatica</name>
    <dbReference type="NCBI Taxonomy" id="4170"/>
    <lineage>
        <taxon>Eukaryota</taxon>
        <taxon>Viridiplantae</taxon>
        <taxon>Streptophyta</taxon>
        <taxon>Embryophyta</taxon>
        <taxon>Tracheophyta</taxon>
        <taxon>Spermatophyta</taxon>
        <taxon>Magnoliopsida</taxon>
        <taxon>eudicotyledons</taxon>
        <taxon>Gunneridae</taxon>
        <taxon>Pentapetalae</taxon>
        <taxon>asterids</taxon>
        <taxon>lamiids</taxon>
        <taxon>Lamiales</taxon>
        <taxon>Orobanchaceae</taxon>
        <taxon>Buchnereae</taxon>
        <taxon>Striga</taxon>
    </lineage>
</organism>
<keyword evidence="3" id="KW-1185">Reference proteome</keyword>
<dbReference type="EMBL" id="BKCP01002669">
    <property type="protein sequence ID" value="GER28490.1"/>
    <property type="molecule type" value="Genomic_DNA"/>
</dbReference>
<evidence type="ECO:0000313" key="2">
    <source>
        <dbReference type="EMBL" id="GER28490.1"/>
    </source>
</evidence>